<dbReference type="PANTHER" id="PTHR11999">
    <property type="entry name" value="GROUP II PYRIDOXAL-5-PHOSPHATE DECARBOXYLASE"/>
    <property type="match status" value="1"/>
</dbReference>
<evidence type="ECO:0000313" key="7">
    <source>
        <dbReference type="Proteomes" id="UP001141552"/>
    </source>
</evidence>
<gene>
    <name evidence="6" type="ORF">Tsubulata_028349</name>
</gene>
<evidence type="ECO:0000256" key="5">
    <source>
        <dbReference type="RuleBase" id="RU000382"/>
    </source>
</evidence>
<evidence type="ECO:0000256" key="3">
    <source>
        <dbReference type="ARBA" id="ARBA00022898"/>
    </source>
</evidence>
<evidence type="ECO:0000256" key="4">
    <source>
        <dbReference type="ARBA" id="ARBA00023239"/>
    </source>
</evidence>
<name>A0A9Q0JL41_9ROSI</name>
<accession>A0A9Q0JL41</accession>
<comment type="cofactor">
    <cofactor evidence="1 5">
        <name>pyridoxal 5'-phosphate</name>
        <dbReference type="ChEBI" id="CHEBI:597326"/>
    </cofactor>
</comment>
<keyword evidence="7" id="KW-1185">Reference proteome</keyword>
<evidence type="ECO:0000256" key="2">
    <source>
        <dbReference type="ARBA" id="ARBA00022793"/>
    </source>
</evidence>
<proteinExistence type="inferred from homology"/>
<dbReference type="Pfam" id="PF00282">
    <property type="entry name" value="Pyridoxal_deC"/>
    <property type="match status" value="1"/>
</dbReference>
<dbReference type="InterPro" id="IPR015421">
    <property type="entry name" value="PyrdxlP-dep_Trfase_major"/>
</dbReference>
<sequence length="127" mass="15001">MSFNAHKWPFTALDCCCLRVKDPQALTKSLATNPECLRNKNTDSKKVVLDYKDWQIALSRRFRSLKLWLVMRRYGFVADDHSFEIVVLRNFPMHGLFQGFGIAKNDKRRNELNRELRSDSISQFNFQ</sequence>
<dbReference type="EMBL" id="JAKUCV010001880">
    <property type="protein sequence ID" value="KAJ4844725.1"/>
    <property type="molecule type" value="Genomic_DNA"/>
</dbReference>
<evidence type="ECO:0000256" key="1">
    <source>
        <dbReference type="ARBA" id="ARBA00001933"/>
    </source>
</evidence>
<feature type="non-terminal residue" evidence="6">
    <location>
        <position position="127"/>
    </location>
</feature>
<dbReference type="InterPro" id="IPR002129">
    <property type="entry name" value="PyrdxlP-dep_de-COase"/>
</dbReference>
<reference evidence="6" key="2">
    <citation type="journal article" date="2023" name="Plants (Basel)">
        <title>Annotation of the Turnera subulata (Passifloraceae) Draft Genome Reveals the S-Locus Evolved after the Divergence of Turneroideae from Passifloroideae in a Stepwise Manner.</title>
        <authorList>
            <person name="Henning P.M."/>
            <person name="Roalson E.H."/>
            <person name="Mir W."/>
            <person name="McCubbin A.G."/>
            <person name="Shore J.S."/>
        </authorList>
    </citation>
    <scope>NUCLEOTIDE SEQUENCE</scope>
    <source>
        <strain evidence="6">F60SS</strain>
    </source>
</reference>
<evidence type="ECO:0000313" key="6">
    <source>
        <dbReference type="EMBL" id="KAJ4844725.1"/>
    </source>
</evidence>
<keyword evidence="3 5" id="KW-0663">Pyridoxal phosphate</keyword>
<dbReference type="Proteomes" id="UP001141552">
    <property type="component" value="Unassembled WGS sequence"/>
</dbReference>
<dbReference type="PANTHER" id="PTHR11999:SF96">
    <property type="entry name" value="TYROSINE DECARBOXYLASE"/>
    <property type="match status" value="1"/>
</dbReference>
<dbReference type="GO" id="GO:0030170">
    <property type="term" value="F:pyridoxal phosphate binding"/>
    <property type="evidence" value="ECO:0007669"/>
    <property type="project" value="InterPro"/>
</dbReference>
<dbReference type="InterPro" id="IPR010977">
    <property type="entry name" value="Aromatic_deC"/>
</dbReference>
<dbReference type="InterPro" id="IPR015424">
    <property type="entry name" value="PyrdxlP-dep_Trfase"/>
</dbReference>
<dbReference type="OrthoDB" id="639767at2759"/>
<comment type="caution">
    <text evidence="6">The sequence shown here is derived from an EMBL/GenBank/DDBJ whole genome shotgun (WGS) entry which is preliminary data.</text>
</comment>
<comment type="similarity">
    <text evidence="5">Belongs to the group II decarboxylase family.</text>
</comment>
<dbReference type="SUPFAM" id="SSF53383">
    <property type="entry name" value="PLP-dependent transferases"/>
    <property type="match status" value="1"/>
</dbReference>
<dbReference type="GO" id="GO:0019752">
    <property type="term" value="P:carboxylic acid metabolic process"/>
    <property type="evidence" value="ECO:0007669"/>
    <property type="project" value="InterPro"/>
</dbReference>
<dbReference type="Gene3D" id="3.40.640.10">
    <property type="entry name" value="Type I PLP-dependent aspartate aminotransferase-like (Major domain)"/>
    <property type="match status" value="1"/>
</dbReference>
<organism evidence="6 7">
    <name type="scientific">Turnera subulata</name>
    <dbReference type="NCBI Taxonomy" id="218843"/>
    <lineage>
        <taxon>Eukaryota</taxon>
        <taxon>Viridiplantae</taxon>
        <taxon>Streptophyta</taxon>
        <taxon>Embryophyta</taxon>
        <taxon>Tracheophyta</taxon>
        <taxon>Spermatophyta</taxon>
        <taxon>Magnoliopsida</taxon>
        <taxon>eudicotyledons</taxon>
        <taxon>Gunneridae</taxon>
        <taxon>Pentapetalae</taxon>
        <taxon>rosids</taxon>
        <taxon>fabids</taxon>
        <taxon>Malpighiales</taxon>
        <taxon>Passifloraceae</taxon>
        <taxon>Turnera</taxon>
    </lineage>
</organism>
<dbReference type="AlphaFoldDB" id="A0A9Q0JL41"/>
<dbReference type="GO" id="GO:0016831">
    <property type="term" value="F:carboxy-lyase activity"/>
    <property type="evidence" value="ECO:0007669"/>
    <property type="project" value="TreeGrafter"/>
</dbReference>
<keyword evidence="4 5" id="KW-0456">Lyase</keyword>
<reference evidence="6" key="1">
    <citation type="submission" date="2022-02" db="EMBL/GenBank/DDBJ databases">
        <authorList>
            <person name="Henning P.M."/>
            <person name="McCubbin A.G."/>
            <person name="Shore J.S."/>
        </authorList>
    </citation>
    <scope>NUCLEOTIDE SEQUENCE</scope>
    <source>
        <strain evidence="6">F60SS</strain>
        <tissue evidence="6">Leaves</tissue>
    </source>
</reference>
<dbReference type="GO" id="GO:0005737">
    <property type="term" value="C:cytoplasm"/>
    <property type="evidence" value="ECO:0007669"/>
    <property type="project" value="TreeGrafter"/>
</dbReference>
<protein>
    <submittedName>
        <fullName evidence="6">Uncharacterized protein</fullName>
    </submittedName>
</protein>
<keyword evidence="2" id="KW-0210">Decarboxylase</keyword>